<dbReference type="Pfam" id="PF07273">
    <property type="entry name" value="DUF1439"/>
    <property type="match status" value="1"/>
</dbReference>
<comment type="caution">
    <text evidence="2">The sequence shown here is derived from an EMBL/GenBank/DDBJ whole genome shotgun (WGS) entry which is preliminary data.</text>
</comment>
<accession>E8KHG5</accession>
<feature type="signal peptide" evidence="1">
    <location>
        <begin position="1"/>
        <end position="25"/>
    </location>
</feature>
<evidence type="ECO:0000313" key="2">
    <source>
        <dbReference type="EMBL" id="EFX91679.1"/>
    </source>
</evidence>
<name>E8KHG5_9PAST</name>
<feature type="chain" id="PRO_5003223623" description="DUF1439 domain-containing protein" evidence="1">
    <location>
        <begin position="26"/>
        <end position="191"/>
    </location>
</feature>
<keyword evidence="1" id="KW-0732">Signal</keyword>
<evidence type="ECO:0008006" key="4">
    <source>
        <dbReference type="Google" id="ProtNLM"/>
    </source>
</evidence>
<organism evidence="2 3">
    <name type="scientific">Actinobacillus ureae ATCC 25976</name>
    <dbReference type="NCBI Taxonomy" id="887324"/>
    <lineage>
        <taxon>Bacteria</taxon>
        <taxon>Pseudomonadati</taxon>
        <taxon>Pseudomonadota</taxon>
        <taxon>Gammaproteobacteria</taxon>
        <taxon>Pasteurellales</taxon>
        <taxon>Pasteurellaceae</taxon>
        <taxon>Actinobacillus</taxon>
    </lineage>
</organism>
<protein>
    <recommendedName>
        <fullName evidence="4">DUF1439 domain-containing protein</fullName>
    </recommendedName>
</protein>
<dbReference type="Proteomes" id="UP000005467">
    <property type="component" value="Unassembled WGS sequence"/>
</dbReference>
<evidence type="ECO:0000313" key="3">
    <source>
        <dbReference type="Proteomes" id="UP000005467"/>
    </source>
</evidence>
<sequence>MMKKAFKYLLTGTLLLLSLISNVQAFSISQQEINQYLETRLAEKIPLKDKVGIPGLFQLDYHLYNLATQIGQTDERKVAVSGIIDGILQAKGKKYDAKIYLNMDTTPFYDPQKGALYLKDVRLLNYSAAPEKYQDDLQIFLPMLMDGLANILNNTPVYTLDESKAKEALVKKFGKAIVVQKGVLKLETSVF</sequence>
<dbReference type="HOGENOM" id="CLU_105009_2_0_6"/>
<evidence type="ECO:0000256" key="1">
    <source>
        <dbReference type="SAM" id="SignalP"/>
    </source>
</evidence>
<gene>
    <name evidence="2" type="ORF">HMPREF0027_1282</name>
</gene>
<proteinExistence type="predicted"/>
<dbReference type="EMBL" id="AEVG01000092">
    <property type="protein sequence ID" value="EFX91679.1"/>
    <property type="molecule type" value="Genomic_DNA"/>
</dbReference>
<dbReference type="InterPro" id="IPR010835">
    <property type="entry name" value="DUF1439"/>
</dbReference>
<keyword evidence="3" id="KW-1185">Reference proteome</keyword>
<dbReference type="Gene3D" id="3.15.10.40">
    <property type="entry name" value="Uncharacterised protein PF07273, DUF1439"/>
    <property type="match status" value="1"/>
</dbReference>
<dbReference type="AlphaFoldDB" id="E8KHG5"/>
<reference evidence="2 3" key="1">
    <citation type="submission" date="2011-01" db="EMBL/GenBank/DDBJ databases">
        <authorList>
            <person name="Muzny D."/>
            <person name="Qin X."/>
            <person name="Deng J."/>
            <person name="Jiang H."/>
            <person name="Liu Y."/>
            <person name="Qu J."/>
            <person name="Song X.-Z."/>
            <person name="Zhang L."/>
            <person name="Thornton R."/>
            <person name="Coyle M."/>
            <person name="Francisco L."/>
            <person name="Jackson L."/>
            <person name="Javaid M."/>
            <person name="Korchina V."/>
            <person name="Kovar C."/>
            <person name="Mata R."/>
            <person name="Mathew T."/>
            <person name="Ngo R."/>
            <person name="Nguyen L."/>
            <person name="Nguyen N."/>
            <person name="Okwuonu G."/>
            <person name="Ongeri F."/>
            <person name="Pham C."/>
            <person name="Simmons D."/>
            <person name="Wilczek-Boney K."/>
            <person name="Hale W."/>
            <person name="Jakkamsetti A."/>
            <person name="Pham P."/>
            <person name="Ruth R."/>
            <person name="San Lucas F."/>
            <person name="Warren J."/>
            <person name="Zhang J."/>
            <person name="Zhao Z."/>
            <person name="Zhou C."/>
            <person name="Zhu D."/>
            <person name="Lee S."/>
            <person name="Bess C."/>
            <person name="Blankenburg K."/>
            <person name="Forbes L."/>
            <person name="Fu Q."/>
            <person name="Gubbala S."/>
            <person name="Hirani K."/>
            <person name="Jayaseelan J.C."/>
            <person name="Lara F."/>
            <person name="Munidasa M."/>
            <person name="Palculict T."/>
            <person name="Patil S."/>
            <person name="Pu L.-L."/>
            <person name="Saada N."/>
            <person name="Tang L."/>
            <person name="Weissenberger G."/>
            <person name="Zhu Y."/>
            <person name="Hemphill L."/>
            <person name="Shang Y."/>
            <person name="Youmans B."/>
            <person name="Ayvaz T."/>
            <person name="Ross M."/>
            <person name="Santibanez J."/>
            <person name="Aqrawi P."/>
            <person name="Gross S."/>
            <person name="Joshi V."/>
            <person name="Fowler G."/>
            <person name="Nazareth L."/>
            <person name="Reid J."/>
            <person name="Worley K."/>
            <person name="Petrosino J."/>
            <person name="Highlander S."/>
            <person name="Gibbs R."/>
        </authorList>
    </citation>
    <scope>NUCLEOTIDE SEQUENCE [LARGE SCALE GENOMIC DNA]</scope>
    <source>
        <strain evidence="2 3">ATCC 25976</strain>
    </source>
</reference>